<feature type="transmembrane region" description="Helical" evidence="2">
    <location>
        <begin position="107"/>
        <end position="128"/>
    </location>
</feature>
<accession>A0A7X9SXJ2</accession>
<keyword evidence="2" id="KW-0472">Membrane</keyword>
<keyword evidence="2" id="KW-1133">Transmembrane helix</keyword>
<organism evidence="3 4">
    <name type="scientific">Corynebacterium xerosis</name>
    <dbReference type="NCBI Taxonomy" id="1725"/>
    <lineage>
        <taxon>Bacteria</taxon>
        <taxon>Bacillati</taxon>
        <taxon>Actinomycetota</taxon>
        <taxon>Actinomycetes</taxon>
        <taxon>Mycobacteriales</taxon>
        <taxon>Corynebacteriaceae</taxon>
        <taxon>Corynebacterium</taxon>
    </lineage>
</organism>
<protein>
    <submittedName>
        <fullName evidence="3">Uncharacterized protein</fullName>
    </submittedName>
</protein>
<feature type="transmembrane region" description="Helical" evidence="2">
    <location>
        <begin position="221"/>
        <end position="240"/>
    </location>
</feature>
<dbReference type="AlphaFoldDB" id="A0A7X9SXJ2"/>
<feature type="transmembrane region" description="Helical" evidence="2">
    <location>
        <begin position="74"/>
        <end position="95"/>
    </location>
</feature>
<name>A0A7X9SXJ2_9CORY</name>
<feature type="transmembrane region" description="Helical" evidence="2">
    <location>
        <begin position="192"/>
        <end position="214"/>
    </location>
</feature>
<evidence type="ECO:0000313" key="4">
    <source>
        <dbReference type="Proteomes" id="UP000589552"/>
    </source>
</evidence>
<comment type="caution">
    <text evidence="3">The sequence shown here is derived from an EMBL/GenBank/DDBJ whole genome shotgun (WGS) entry which is preliminary data.</text>
</comment>
<evidence type="ECO:0000256" key="1">
    <source>
        <dbReference type="SAM" id="MobiDB-lite"/>
    </source>
</evidence>
<keyword evidence="2" id="KW-0812">Transmembrane</keyword>
<dbReference type="RefSeq" id="WP_168938133.1">
    <property type="nucleotide sequence ID" value="NZ_JABAGA010000006.1"/>
</dbReference>
<proteinExistence type="predicted"/>
<dbReference type="EMBL" id="JABAGA010000006">
    <property type="protein sequence ID" value="NMF09892.1"/>
    <property type="molecule type" value="Genomic_DNA"/>
</dbReference>
<dbReference type="Proteomes" id="UP000589552">
    <property type="component" value="Unassembled WGS sequence"/>
</dbReference>
<feature type="transmembrane region" description="Helical" evidence="2">
    <location>
        <begin position="161"/>
        <end position="186"/>
    </location>
</feature>
<evidence type="ECO:0000256" key="2">
    <source>
        <dbReference type="SAM" id="Phobius"/>
    </source>
</evidence>
<reference evidence="3 4" key="1">
    <citation type="submission" date="2020-04" db="EMBL/GenBank/DDBJ databases">
        <authorList>
            <person name="Hitch T.C.A."/>
            <person name="Wylensek D."/>
            <person name="Clavel T."/>
        </authorList>
    </citation>
    <scope>NUCLEOTIDE SEQUENCE [LARGE SCALE GENOMIC DNA]</scope>
    <source>
        <strain evidence="3 4">BL-383-APC-2I</strain>
    </source>
</reference>
<feature type="region of interest" description="Disordered" evidence="1">
    <location>
        <begin position="1"/>
        <end position="49"/>
    </location>
</feature>
<sequence length="296" mass="30742">MTTAPNSQSTADNQATGTTHSMAAPHSTSATQSTATADGNRPTPTFAASGGPVPGFVDLLRSELGRLINLRSTWFYAVAILAFIVGLPVMMWAVTQGGPAEFRYEPNFAQVLIGNDMAVLIAIIFAAAGSSSEISGRRVAFGYLSSNSRTGVHVARMCAQVLIVAAILLIGFVAAAGFLAVVGALIPEGPGLAFTMIGLALLWTAIGSAVGMLIPFTAAAVGVPLAWMLVVEVGVSSVPLEFLQTLTKYLPWISTRQLSDMMDIGVSDLHAGVVLAAWSIAVIGAGLVLARRRDVK</sequence>
<gene>
    <name evidence="3" type="ORF">HF852_09840</name>
</gene>
<evidence type="ECO:0000313" key="3">
    <source>
        <dbReference type="EMBL" id="NMF09892.1"/>
    </source>
</evidence>
<feature type="compositionally biased region" description="Polar residues" evidence="1">
    <location>
        <begin position="1"/>
        <end position="21"/>
    </location>
</feature>
<feature type="transmembrane region" description="Helical" evidence="2">
    <location>
        <begin position="269"/>
        <end position="290"/>
    </location>
</feature>
<feature type="compositionally biased region" description="Low complexity" evidence="1">
    <location>
        <begin position="23"/>
        <end position="37"/>
    </location>
</feature>